<dbReference type="EMBL" id="FPLJ01000010">
    <property type="protein sequence ID" value="SGY83003.1"/>
    <property type="molecule type" value="Genomic_DNA"/>
</dbReference>
<evidence type="ECO:0000313" key="3">
    <source>
        <dbReference type="Proteomes" id="UP000182660"/>
    </source>
</evidence>
<evidence type="ECO:0000313" key="2">
    <source>
        <dbReference type="EMBL" id="SGY83003.1"/>
    </source>
</evidence>
<dbReference type="InterPro" id="IPR042099">
    <property type="entry name" value="ANL_N_sf"/>
</dbReference>
<protein>
    <submittedName>
        <fullName evidence="2">Similar to proteins involved in antibiotic biosynthesis</fullName>
    </submittedName>
</protein>
<keyword evidence="3" id="KW-1185">Reference proteome</keyword>
<dbReference type="Proteomes" id="UP000182660">
    <property type="component" value="Unassembled WGS sequence"/>
</dbReference>
<comment type="caution">
    <text evidence="2">The sequence shown here is derived from an EMBL/GenBank/DDBJ whole genome shotgun (WGS) entry which is preliminary data.</text>
</comment>
<accession>A0ABY1HBE4</accession>
<dbReference type="Gene3D" id="3.30.559.10">
    <property type="entry name" value="Chloramphenicol acetyltransferase-like domain"/>
    <property type="match status" value="1"/>
</dbReference>
<dbReference type="SUPFAM" id="SSF56801">
    <property type="entry name" value="Acetyl-CoA synthetase-like"/>
    <property type="match status" value="1"/>
</dbReference>
<dbReference type="Gene3D" id="3.40.50.12780">
    <property type="entry name" value="N-terminal domain of ligase-like"/>
    <property type="match status" value="1"/>
</dbReference>
<dbReference type="InterPro" id="IPR023213">
    <property type="entry name" value="CAT-like_dom_sf"/>
</dbReference>
<dbReference type="PANTHER" id="PTHR45398:SF1">
    <property type="entry name" value="ENZYME, PUTATIVE (JCVI)-RELATED"/>
    <property type="match status" value="1"/>
</dbReference>
<sequence length="495" mass="56732">MSVVDCVNSNEPSDWTGLSFSQQRLWLFQQLNPQSKAYNLGGLLWIDGELDVIKLESTIETVRQQQEILRAQFTEVDGIPCQRSVPYIYQKLAFINLEHHSEAVSEAQCLARELWLERFDLESGPLIRCCLYKVAENKHALLISGHHILVDAWSLQLVIKQIISGLSGKQLKVRKSQNYFSYAQEQRDWLVSSDAQSELADLHKSVNYDSARLILPRLNELQQDTYTASHYCPEFSYELNDAVSCKAKQLGCSKFTLLLAGLQLTMNTWSGEGSPTLCVPNFNRNSANRRSLGFYVNNMALNTTFSPLMTTEEWIDSCKNNLDKAQKYQHLPLELLDNNDDQVNAQVAFNFRSHGDGLTQTSDELLIRFEEFEVSETPFEIVLDVISSEQLSCRFVYATELYSANVMKQFSHHYFKMIDLLCLPETITLAEIELFDDEERDTLNSFATQPHYWEYQPLPSLIQKQAELRPNAIALVHGDERLSYQALEHQANQLS</sequence>
<dbReference type="GeneID" id="61294084"/>
<organism evidence="2 3">
    <name type="scientific">Moritella viscosa</name>
    <dbReference type="NCBI Taxonomy" id="80854"/>
    <lineage>
        <taxon>Bacteria</taxon>
        <taxon>Pseudomonadati</taxon>
        <taxon>Pseudomonadota</taxon>
        <taxon>Gammaproteobacteria</taxon>
        <taxon>Alteromonadales</taxon>
        <taxon>Moritellaceae</taxon>
        <taxon>Moritella</taxon>
    </lineage>
</organism>
<dbReference type="RefSeq" id="WP_211705411.1">
    <property type="nucleotide sequence ID" value="NZ_CAWQZC010000154.1"/>
</dbReference>
<dbReference type="Gene3D" id="3.30.559.30">
    <property type="entry name" value="Nonribosomal peptide synthetase, condensation domain"/>
    <property type="match status" value="1"/>
</dbReference>
<dbReference type="Pfam" id="PF00668">
    <property type="entry name" value="Condensation"/>
    <property type="match status" value="1"/>
</dbReference>
<dbReference type="SUPFAM" id="SSF52777">
    <property type="entry name" value="CoA-dependent acyltransferases"/>
    <property type="match status" value="2"/>
</dbReference>
<reference evidence="2 3" key="1">
    <citation type="submission" date="2016-11" db="EMBL/GenBank/DDBJ databases">
        <authorList>
            <person name="Klemetsen T."/>
        </authorList>
    </citation>
    <scope>NUCLEOTIDE SEQUENCE [LARGE SCALE GENOMIC DNA]</scope>
    <source>
        <strain evidence="2">MT 2528</strain>
    </source>
</reference>
<gene>
    <name evidence="2" type="ORF">MT2528_0351</name>
</gene>
<proteinExistence type="predicted"/>
<feature type="non-terminal residue" evidence="2">
    <location>
        <position position="495"/>
    </location>
</feature>
<dbReference type="InterPro" id="IPR001242">
    <property type="entry name" value="Condensation_dom"/>
</dbReference>
<feature type="domain" description="Condensation" evidence="1">
    <location>
        <begin position="18"/>
        <end position="443"/>
    </location>
</feature>
<dbReference type="PANTHER" id="PTHR45398">
    <property type="match status" value="1"/>
</dbReference>
<evidence type="ECO:0000259" key="1">
    <source>
        <dbReference type="Pfam" id="PF00668"/>
    </source>
</evidence>
<name>A0ABY1HBE4_9GAMM</name>